<name>A0AAD3T7S5_NEPGR</name>
<organism evidence="1 2">
    <name type="scientific">Nepenthes gracilis</name>
    <name type="common">Slender pitcher plant</name>
    <dbReference type="NCBI Taxonomy" id="150966"/>
    <lineage>
        <taxon>Eukaryota</taxon>
        <taxon>Viridiplantae</taxon>
        <taxon>Streptophyta</taxon>
        <taxon>Embryophyta</taxon>
        <taxon>Tracheophyta</taxon>
        <taxon>Spermatophyta</taxon>
        <taxon>Magnoliopsida</taxon>
        <taxon>eudicotyledons</taxon>
        <taxon>Gunneridae</taxon>
        <taxon>Pentapetalae</taxon>
        <taxon>Caryophyllales</taxon>
        <taxon>Nepenthaceae</taxon>
        <taxon>Nepenthes</taxon>
    </lineage>
</organism>
<protein>
    <submittedName>
        <fullName evidence="1">Uncharacterized protein</fullName>
    </submittedName>
</protein>
<dbReference type="EMBL" id="BSYO01000027">
    <property type="protein sequence ID" value="GMH24176.1"/>
    <property type="molecule type" value="Genomic_DNA"/>
</dbReference>
<sequence>MRDGHGRLLTGVAIHGRHRQREAKAGGRKRWAARFQIVGRKQAGSREKRESLSLTSECLATEKGSAEKGESQTAKRDQPWLAAPVEEDERSAVAPIGSRLKFEFPRRRVTEERSRKREEGLEFFCTFLLLNRILRNLENSSLTEL</sequence>
<accession>A0AAD3T7S5</accession>
<gene>
    <name evidence="1" type="ORF">Nepgr_026019</name>
</gene>
<dbReference type="Proteomes" id="UP001279734">
    <property type="component" value="Unassembled WGS sequence"/>
</dbReference>
<reference evidence="1" key="1">
    <citation type="submission" date="2023-05" db="EMBL/GenBank/DDBJ databases">
        <title>Nepenthes gracilis genome sequencing.</title>
        <authorList>
            <person name="Fukushima K."/>
        </authorList>
    </citation>
    <scope>NUCLEOTIDE SEQUENCE</scope>
    <source>
        <strain evidence="1">SING2019-196</strain>
    </source>
</reference>
<comment type="caution">
    <text evidence="1">The sequence shown here is derived from an EMBL/GenBank/DDBJ whole genome shotgun (WGS) entry which is preliminary data.</text>
</comment>
<evidence type="ECO:0000313" key="2">
    <source>
        <dbReference type="Proteomes" id="UP001279734"/>
    </source>
</evidence>
<proteinExistence type="predicted"/>
<dbReference type="AlphaFoldDB" id="A0AAD3T7S5"/>
<keyword evidence="2" id="KW-1185">Reference proteome</keyword>
<evidence type="ECO:0000313" key="1">
    <source>
        <dbReference type="EMBL" id="GMH24176.1"/>
    </source>
</evidence>